<dbReference type="STRING" id="1196353.SAMN05444921_109258"/>
<accession>A0A1G9U359</accession>
<dbReference type="AlphaFoldDB" id="A0A1G9U359"/>
<reference evidence="3" key="1">
    <citation type="submission" date="2016-10" db="EMBL/GenBank/DDBJ databases">
        <authorList>
            <person name="Varghese N."/>
            <person name="Submissions S."/>
        </authorList>
    </citation>
    <scope>NUCLEOTIDE SEQUENCE [LARGE SCALE GENOMIC DNA]</scope>
    <source>
        <strain evidence="3">CGMCC 4.7042</strain>
    </source>
</reference>
<dbReference type="EMBL" id="FNHI01000009">
    <property type="protein sequence ID" value="SDM54273.1"/>
    <property type="molecule type" value="Genomic_DNA"/>
</dbReference>
<feature type="transmembrane region" description="Helical" evidence="1">
    <location>
        <begin position="97"/>
        <end position="120"/>
    </location>
</feature>
<evidence type="ECO:0008006" key="4">
    <source>
        <dbReference type="Google" id="ProtNLM"/>
    </source>
</evidence>
<keyword evidence="1" id="KW-0472">Membrane</keyword>
<name>A0A1G9U359_9ACTN</name>
<proteinExistence type="predicted"/>
<dbReference type="Proteomes" id="UP000199063">
    <property type="component" value="Unassembled WGS sequence"/>
</dbReference>
<protein>
    <recommendedName>
        <fullName evidence="4">Cytochrome C oxidase subunit I</fullName>
    </recommendedName>
</protein>
<dbReference type="RefSeq" id="WP_244292001.1">
    <property type="nucleotide sequence ID" value="NZ_FNHI01000009.1"/>
</dbReference>
<organism evidence="2 3">
    <name type="scientific">Streptomyces wuyuanensis</name>
    <dbReference type="NCBI Taxonomy" id="1196353"/>
    <lineage>
        <taxon>Bacteria</taxon>
        <taxon>Bacillati</taxon>
        <taxon>Actinomycetota</taxon>
        <taxon>Actinomycetes</taxon>
        <taxon>Kitasatosporales</taxon>
        <taxon>Streptomycetaceae</taxon>
        <taxon>Streptomyces</taxon>
    </lineage>
</organism>
<evidence type="ECO:0000313" key="3">
    <source>
        <dbReference type="Proteomes" id="UP000199063"/>
    </source>
</evidence>
<keyword evidence="3" id="KW-1185">Reference proteome</keyword>
<gene>
    <name evidence="2" type="ORF">SAMN05444921_109258</name>
</gene>
<dbReference type="GeneID" id="40830493"/>
<keyword evidence="1" id="KW-0812">Transmembrane</keyword>
<evidence type="ECO:0000256" key="1">
    <source>
        <dbReference type="SAM" id="Phobius"/>
    </source>
</evidence>
<evidence type="ECO:0000313" key="2">
    <source>
        <dbReference type="EMBL" id="SDM54273.1"/>
    </source>
</evidence>
<sequence>MNGVEDGARDSADMAAGFARLEGYLMANAHVSAARTAAEGLADRMPWLTAAERAELVRLSTADRIQASREHFEAVARRARELEAQYAARYRDLRRRVLCRGIACLAACVALCTTTVILAACR</sequence>
<keyword evidence="1" id="KW-1133">Transmembrane helix</keyword>